<evidence type="ECO:0000313" key="2">
    <source>
        <dbReference type="EMBL" id="GMR47117.1"/>
    </source>
</evidence>
<evidence type="ECO:0008006" key="4">
    <source>
        <dbReference type="Google" id="ProtNLM"/>
    </source>
</evidence>
<accession>A0AAN5CMF0</accession>
<feature type="transmembrane region" description="Helical" evidence="1">
    <location>
        <begin position="50"/>
        <end position="70"/>
    </location>
</feature>
<evidence type="ECO:0000256" key="1">
    <source>
        <dbReference type="SAM" id="Phobius"/>
    </source>
</evidence>
<gene>
    <name evidence="2" type="ORF">PMAYCL1PPCAC_17312</name>
</gene>
<organism evidence="2 3">
    <name type="scientific">Pristionchus mayeri</name>
    <dbReference type="NCBI Taxonomy" id="1317129"/>
    <lineage>
        <taxon>Eukaryota</taxon>
        <taxon>Metazoa</taxon>
        <taxon>Ecdysozoa</taxon>
        <taxon>Nematoda</taxon>
        <taxon>Chromadorea</taxon>
        <taxon>Rhabditida</taxon>
        <taxon>Rhabditina</taxon>
        <taxon>Diplogasteromorpha</taxon>
        <taxon>Diplogasteroidea</taxon>
        <taxon>Neodiplogasteridae</taxon>
        <taxon>Pristionchus</taxon>
    </lineage>
</organism>
<reference evidence="3" key="1">
    <citation type="submission" date="2022-10" db="EMBL/GenBank/DDBJ databases">
        <title>Genome assembly of Pristionchus species.</title>
        <authorList>
            <person name="Yoshida K."/>
            <person name="Sommer R.J."/>
        </authorList>
    </citation>
    <scope>NUCLEOTIDE SEQUENCE [LARGE SCALE GENOMIC DNA]</scope>
    <source>
        <strain evidence="3">RS5460</strain>
    </source>
</reference>
<keyword evidence="3" id="KW-1185">Reference proteome</keyword>
<feature type="non-terminal residue" evidence="2">
    <location>
        <position position="1"/>
    </location>
</feature>
<dbReference type="EMBL" id="BTRK01000004">
    <property type="protein sequence ID" value="GMR47117.1"/>
    <property type="molecule type" value="Genomic_DNA"/>
</dbReference>
<keyword evidence="1" id="KW-0472">Membrane</keyword>
<feature type="transmembrane region" description="Helical" evidence="1">
    <location>
        <begin position="77"/>
        <end position="95"/>
    </location>
</feature>
<feature type="non-terminal residue" evidence="2">
    <location>
        <position position="122"/>
    </location>
</feature>
<comment type="caution">
    <text evidence="2">The sequence shown here is derived from an EMBL/GenBank/DDBJ whole genome shotgun (WGS) entry which is preliminary data.</text>
</comment>
<dbReference type="AlphaFoldDB" id="A0AAN5CMF0"/>
<protein>
    <recommendedName>
        <fullName evidence="4">G protein-coupled receptor</fullName>
    </recommendedName>
</protein>
<feature type="transmembrane region" description="Helical" evidence="1">
    <location>
        <begin position="101"/>
        <end position="119"/>
    </location>
</feature>
<evidence type="ECO:0000313" key="3">
    <source>
        <dbReference type="Proteomes" id="UP001328107"/>
    </source>
</evidence>
<keyword evidence="1" id="KW-0812">Transmembrane</keyword>
<dbReference type="Proteomes" id="UP001328107">
    <property type="component" value="Unassembled WGS sequence"/>
</dbReference>
<keyword evidence="1" id="KW-1133">Transmembrane helix</keyword>
<sequence>YTVPLVIPSKELELIMEKSMRELFEIPDDVFVQTYGVSITYEEINDGKSMLAFTLMFVAIPYCISYTIIVVAMLMSVLPLVILSIPVGIVTYGTIANGDLGLATLPLTAFVWLCPVAQVRDI</sequence>
<proteinExistence type="predicted"/>
<name>A0AAN5CMF0_9BILA</name>